<feature type="region of interest" description="Disordered" evidence="1">
    <location>
        <begin position="1"/>
        <end position="83"/>
    </location>
</feature>
<feature type="compositionally biased region" description="Basic and acidic residues" evidence="1">
    <location>
        <begin position="1"/>
        <end position="44"/>
    </location>
</feature>
<name>A0A2W2FB88_9ACTN</name>
<evidence type="ECO:0000313" key="2">
    <source>
        <dbReference type="EMBL" id="PZG32861.1"/>
    </source>
</evidence>
<protein>
    <submittedName>
        <fullName evidence="2">Uncharacterized protein</fullName>
    </submittedName>
</protein>
<accession>A0A2W2FB88</accession>
<dbReference type="Proteomes" id="UP000248544">
    <property type="component" value="Unassembled WGS sequence"/>
</dbReference>
<keyword evidence="3" id="KW-1185">Reference proteome</keyword>
<evidence type="ECO:0000313" key="3">
    <source>
        <dbReference type="Proteomes" id="UP000248544"/>
    </source>
</evidence>
<dbReference type="EMBL" id="POUA01000305">
    <property type="protein sequence ID" value="PZG32861.1"/>
    <property type="molecule type" value="Genomic_DNA"/>
</dbReference>
<comment type="caution">
    <text evidence="2">The sequence shown here is derived from an EMBL/GenBank/DDBJ whole genome shotgun (WGS) entry which is preliminary data.</text>
</comment>
<feature type="compositionally biased region" description="Basic and acidic residues" evidence="1">
    <location>
        <begin position="63"/>
        <end position="74"/>
    </location>
</feature>
<proteinExistence type="predicted"/>
<organism evidence="2 3">
    <name type="scientific">Spongiactinospora gelatinilytica</name>
    <dbReference type="NCBI Taxonomy" id="2666298"/>
    <lineage>
        <taxon>Bacteria</taxon>
        <taxon>Bacillati</taxon>
        <taxon>Actinomycetota</taxon>
        <taxon>Actinomycetes</taxon>
        <taxon>Streptosporangiales</taxon>
        <taxon>Streptosporangiaceae</taxon>
        <taxon>Spongiactinospora</taxon>
    </lineage>
</organism>
<dbReference type="AlphaFoldDB" id="A0A2W2FB88"/>
<reference evidence="2 3" key="1">
    <citation type="submission" date="2018-01" db="EMBL/GenBank/DDBJ databases">
        <title>Draft genome sequence of Sphaerisporangium sp. 7K107.</title>
        <authorList>
            <person name="Sahin N."/>
            <person name="Saygin H."/>
            <person name="Ay H."/>
        </authorList>
    </citation>
    <scope>NUCLEOTIDE SEQUENCE [LARGE SCALE GENOMIC DNA]</scope>
    <source>
        <strain evidence="2 3">7K107</strain>
    </source>
</reference>
<sequence>MSHENKPSSADRGRDDDRIPDNERESANVPLADRRRDPELHDVPDFGEEMTPSATDPAGQPQRDPHEKRVHGESEGYEPPTRG</sequence>
<gene>
    <name evidence="2" type="ORF">C1I98_29225</name>
</gene>
<evidence type="ECO:0000256" key="1">
    <source>
        <dbReference type="SAM" id="MobiDB-lite"/>
    </source>
</evidence>